<evidence type="ECO:0000256" key="5">
    <source>
        <dbReference type="ARBA" id="ARBA00022989"/>
    </source>
</evidence>
<dbReference type="PROSITE" id="PS50928">
    <property type="entry name" value="ABC_TM1"/>
    <property type="match status" value="1"/>
</dbReference>
<dbReference type="GO" id="GO:0005886">
    <property type="term" value="C:plasma membrane"/>
    <property type="evidence" value="ECO:0007669"/>
    <property type="project" value="UniProtKB-SubCell"/>
</dbReference>
<comment type="caution">
    <text evidence="9">The sequence shown here is derived from an EMBL/GenBank/DDBJ whole genome shotgun (WGS) entry which is preliminary data.</text>
</comment>
<comment type="subcellular location">
    <subcellularLocation>
        <location evidence="1 7">Cell membrane</location>
        <topology evidence="1 7">Multi-pass membrane protein</topology>
    </subcellularLocation>
</comment>
<keyword evidence="2 7" id="KW-0813">Transport</keyword>
<reference evidence="9 10" key="1">
    <citation type="submission" date="2020-02" db="EMBL/GenBank/DDBJ databases">
        <title>Ideonella bacterium strain TBM-1.</title>
        <authorList>
            <person name="Chen W.-M."/>
        </authorList>
    </citation>
    <scope>NUCLEOTIDE SEQUENCE [LARGE SCALE GENOMIC DNA]</scope>
    <source>
        <strain evidence="9 10">TBM-1</strain>
    </source>
</reference>
<keyword evidence="3" id="KW-1003">Cell membrane</keyword>
<accession>A0A7C9PJC2</accession>
<evidence type="ECO:0000256" key="4">
    <source>
        <dbReference type="ARBA" id="ARBA00022692"/>
    </source>
</evidence>
<evidence type="ECO:0000256" key="3">
    <source>
        <dbReference type="ARBA" id="ARBA00022475"/>
    </source>
</evidence>
<dbReference type="Pfam" id="PF00528">
    <property type="entry name" value="BPD_transp_1"/>
    <property type="match status" value="1"/>
</dbReference>
<comment type="similarity">
    <text evidence="7">Belongs to the binding-protein-dependent transport system permease family.</text>
</comment>
<evidence type="ECO:0000256" key="6">
    <source>
        <dbReference type="ARBA" id="ARBA00023136"/>
    </source>
</evidence>
<dbReference type="EMBL" id="JAAGOH010000019">
    <property type="protein sequence ID" value="NDY92534.1"/>
    <property type="molecule type" value="Genomic_DNA"/>
</dbReference>
<dbReference type="GO" id="GO:0071916">
    <property type="term" value="F:dipeptide transmembrane transporter activity"/>
    <property type="evidence" value="ECO:0007669"/>
    <property type="project" value="TreeGrafter"/>
</dbReference>
<dbReference type="PANTHER" id="PTHR43386">
    <property type="entry name" value="OLIGOPEPTIDE TRANSPORT SYSTEM PERMEASE PROTEIN APPC"/>
    <property type="match status" value="1"/>
</dbReference>
<sequence>MAGTWRWRGPGWAVGWGVGLLLALAVLALLGPVLGADPRVQDLSRVREAPSARHWLGTDLLGRDQFSRLTHALRLSLSLALGAVALAAAAGTALGLWAAWRGGWADGLCRRLADAVQALPALLLVLLVAAVAPGAFWPLYAGLVLCLWVEFFRVVRVQARQVLAGPPVEASRLLGFGSGWILRHHVVPALAPVLLTQAALGAATTVLALSTLGFVGVGLQPPAAELGVMLVELLPSWREAPWLLLPPLLALAVLSVALLLLADALGATRPMESAA</sequence>
<dbReference type="RefSeq" id="WP_163458496.1">
    <property type="nucleotide sequence ID" value="NZ_JAAGOH010000019.1"/>
</dbReference>
<keyword evidence="5 7" id="KW-1133">Transmembrane helix</keyword>
<feature type="transmembrane region" description="Helical" evidence="7">
    <location>
        <begin position="198"/>
        <end position="220"/>
    </location>
</feature>
<dbReference type="CDD" id="cd06261">
    <property type="entry name" value="TM_PBP2"/>
    <property type="match status" value="1"/>
</dbReference>
<dbReference type="InterPro" id="IPR035906">
    <property type="entry name" value="MetI-like_sf"/>
</dbReference>
<dbReference type="Gene3D" id="1.10.3720.10">
    <property type="entry name" value="MetI-like"/>
    <property type="match status" value="1"/>
</dbReference>
<feature type="domain" description="ABC transmembrane type-1" evidence="8">
    <location>
        <begin position="73"/>
        <end position="266"/>
    </location>
</feature>
<dbReference type="InterPro" id="IPR050366">
    <property type="entry name" value="BP-dependent_transpt_permease"/>
</dbReference>
<keyword evidence="10" id="KW-1185">Reference proteome</keyword>
<proteinExistence type="inferred from homology"/>
<dbReference type="PANTHER" id="PTHR43386:SF1">
    <property type="entry name" value="D,D-DIPEPTIDE TRANSPORT SYSTEM PERMEASE PROTEIN DDPC-RELATED"/>
    <property type="match status" value="1"/>
</dbReference>
<dbReference type="InterPro" id="IPR000515">
    <property type="entry name" value="MetI-like"/>
</dbReference>
<feature type="transmembrane region" description="Helical" evidence="7">
    <location>
        <begin position="77"/>
        <end position="100"/>
    </location>
</feature>
<evidence type="ECO:0000313" key="10">
    <source>
        <dbReference type="Proteomes" id="UP000484255"/>
    </source>
</evidence>
<feature type="transmembrane region" description="Helical" evidence="7">
    <location>
        <begin position="112"/>
        <end position="131"/>
    </location>
</feature>
<evidence type="ECO:0000259" key="8">
    <source>
        <dbReference type="PROSITE" id="PS50928"/>
    </source>
</evidence>
<keyword evidence="6 7" id="KW-0472">Membrane</keyword>
<keyword evidence="4 7" id="KW-0812">Transmembrane</keyword>
<dbReference type="SUPFAM" id="SSF161098">
    <property type="entry name" value="MetI-like"/>
    <property type="match status" value="1"/>
</dbReference>
<name>A0A7C9PJC2_9BURK</name>
<organism evidence="9 10">
    <name type="scientific">Ideonella livida</name>
    <dbReference type="NCBI Taxonomy" id="2707176"/>
    <lineage>
        <taxon>Bacteria</taxon>
        <taxon>Pseudomonadati</taxon>
        <taxon>Pseudomonadota</taxon>
        <taxon>Betaproteobacteria</taxon>
        <taxon>Burkholderiales</taxon>
        <taxon>Sphaerotilaceae</taxon>
        <taxon>Ideonella</taxon>
    </lineage>
</organism>
<protein>
    <submittedName>
        <fullName evidence="9">ABC transporter permease subunit</fullName>
    </submittedName>
</protein>
<feature type="transmembrane region" description="Helical" evidence="7">
    <location>
        <begin position="240"/>
        <end position="262"/>
    </location>
</feature>
<gene>
    <name evidence="9" type="ORF">G3A44_15200</name>
</gene>
<dbReference type="Proteomes" id="UP000484255">
    <property type="component" value="Unassembled WGS sequence"/>
</dbReference>
<dbReference type="AlphaFoldDB" id="A0A7C9PJC2"/>
<evidence type="ECO:0000256" key="2">
    <source>
        <dbReference type="ARBA" id="ARBA00022448"/>
    </source>
</evidence>
<evidence type="ECO:0000256" key="7">
    <source>
        <dbReference type="RuleBase" id="RU363032"/>
    </source>
</evidence>
<evidence type="ECO:0000256" key="1">
    <source>
        <dbReference type="ARBA" id="ARBA00004651"/>
    </source>
</evidence>
<evidence type="ECO:0000313" key="9">
    <source>
        <dbReference type="EMBL" id="NDY92534.1"/>
    </source>
</evidence>